<protein>
    <submittedName>
        <fullName evidence="1">Uncharacterized protein</fullName>
    </submittedName>
</protein>
<accession>A0AAU7J981</accession>
<dbReference type="EMBL" id="CP157484">
    <property type="protein sequence ID" value="XBO36709.1"/>
    <property type="molecule type" value="Genomic_DNA"/>
</dbReference>
<dbReference type="AlphaFoldDB" id="A0AAU7J981"/>
<gene>
    <name evidence="1" type="ORF">ABEG18_13205</name>
</gene>
<proteinExistence type="predicted"/>
<evidence type="ECO:0000313" key="1">
    <source>
        <dbReference type="EMBL" id="XBO36709.1"/>
    </source>
</evidence>
<reference evidence="1" key="1">
    <citation type="submission" date="2024-05" db="EMBL/GenBank/DDBJ databases">
        <authorList>
            <person name="Kim S."/>
            <person name="Heo J."/>
            <person name="Choi H."/>
            <person name="Choi Y."/>
            <person name="Kwon S.-W."/>
            <person name="Kim Y."/>
        </authorList>
    </citation>
    <scope>NUCLEOTIDE SEQUENCE</scope>
    <source>
        <strain evidence="1">KACC 23698</strain>
    </source>
</reference>
<sequence>MAPLPFRWSGEAFEPLRGFAKRANNLFVVGEVYRLEPVEDRSSASHKHEFAWLKEAWQNLPETLAEQYPTAEHLRKRALIDAGFYDETIVDAGTQAAAIRVASFVRAREEFTLVIVRGTFVVTRTAKSQSVRAMGNKDFQRSKAAIMDVVSELIGVTSTELARNAGRAA</sequence>
<dbReference type="RefSeq" id="WP_406853524.1">
    <property type="nucleotide sequence ID" value="NZ_CP157484.1"/>
</dbReference>
<name>A0AAU7J981_9HYPH</name>
<organism evidence="1">
    <name type="scientific">Alsobacter sp. KACC 23698</name>
    <dbReference type="NCBI Taxonomy" id="3149229"/>
    <lineage>
        <taxon>Bacteria</taxon>
        <taxon>Pseudomonadati</taxon>
        <taxon>Pseudomonadota</taxon>
        <taxon>Alphaproteobacteria</taxon>
        <taxon>Hyphomicrobiales</taxon>
        <taxon>Alsobacteraceae</taxon>
        <taxon>Alsobacter</taxon>
    </lineage>
</organism>